<evidence type="ECO:0000313" key="4">
    <source>
        <dbReference type="WBParaSite" id="Pan_g1826.t1"/>
    </source>
</evidence>
<keyword evidence="3" id="KW-1185">Reference proteome</keyword>
<feature type="transmembrane region" description="Helical" evidence="2">
    <location>
        <begin position="12"/>
        <end position="35"/>
    </location>
</feature>
<feature type="transmembrane region" description="Helical" evidence="2">
    <location>
        <begin position="83"/>
        <end position="103"/>
    </location>
</feature>
<dbReference type="GO" id="GO:0016020">
    <property type="term" value="C:membrane"/>
    <property type="evidence" value="ECO:0007669"/>
    <property type="project" value="InterPro"/>
</dbReference>
<protein>
    <submittedName>
        <fullName evidence="4">G protein-coupled receptor</fullName>
    </submittedName>
</protein>
<comment type="similarity">
    <text evidence="1">Belongs to the nematode receptor-like protein sre family.</text>
</comment>
<evidence type="ECO:0000313" key="3">
    <source>
        <dbReference type="Proteomes" id="UP000492821"/>
    </source>
</evidence>
<feature type="transmembrane region" description="Helical" evidence="2">
    <location>
        <begin position="47"/>
        <end position="71"/>
    </location>
</feature>
<proteinExistence type="inferred from homology"/>
<dbReference type="InterPro" id="IPR004151">
    <property type="entry name" value="7TM_GPCR_serpentine_rcpt_Sre"/>
</dbReference>
<keyword evidence="2" id="KW-1133">Transmembrane helix</keyword>
<organism evidence="3 4">
    <name type="scientific">Panagrellus redivivus</name>
    <name type="common">Microworm</name>
    <dbReference type="NCBI Taxonomy" id="6233"/>
    <lineage>
        <taxon>Eukaryota</taxon>
        <taxon>Metazoa</taxon>
        <taxon>Ecdysozoa</taxon>
        <taxon>Nematoda</taxon>
        <taxon>Chromadorea</taxon>
        <taxon>Rhabditida</taxon>
        <taxon>Tylenchina</taxon>
        <taxon>Panagrolaimomorpha</taxon>
        <taxon>Panagrolaimoidea</taxon>
        <taxon>Panagrolaimidae</taxon>
        <taxon>Panagrellus</taxon>
    </lineage>
</organism>
<evidence type="ECO:0000256" key="1">
    <source>
        <dbReference type="ARBA" id="ARBA00006803"/>
    </source>
</evidence>
<dbReference type="InterPro" id="IPR052860">
    <property type="entry name" value="NRL-GPCR1"/>
</dbReference>
<dbReference type="WBParaSite" id="Pan_g1826.t1">
    <property type="protein sequence ID" value="Pan_g1826.t1"/>
    <property type="gene ID" value="Pan_g1826"/>
</dbReference>
<keyword evidence="2" id="KW-0812">Transmembrane</keyword>
<keyword evidence="2" id="KW-0472">Membrane</keyword>
<reference evidence="3" key="1">
    <citation type="journal article" date="2013" name="Genetics">
        <title>The draft genome and transcriptome of Panagrellus redivivus are shaped by the harsh demands of a free-living lifestyle.</title>
        <authorList>
            <person name="Srinivasan J."/>
            <person name="Dillman A.R."/>
            <person name="Macchietto M.G."/>
            <person name="Heikkinen L."/>
            <person name="Lakso M."/>
            <person name="Fracchia K.M."/>
            <person name="Antoshechkin I."/>
            <person name="Mortazavi A."/>
            <person name="Wong G."/>
            <person name="Sternberg P.W."/>
        </authorList>
    </citation>
    <scope>NUCLEOTIDE SEQUENCE [LARGE SCALE GENOMIC DNA]</scope>
    <source>
        <strain evidence="3">MT8872</strain>
    </source>
</reference>
<feature type="transmembrane region" description="Helical" evidence="2">
    <location>
        <begin position="123"/>
        <end position="140"/>
    </location>
</feature>
<name>A0A7E4V9V9_PANRE</name>
<evidence type="ECO:0000256" key="2">
    <source>
        <dbReference type="SAM" id="Phobius"/>
    </source>
</evidence>
<feature type="transmembrane region" description="Helical" evidence="2">
    <location>
        <begin position="189"/>
        <end position="209"/>
    </location>
</feature>
<dbReference type="PANTHER" id="PTHR47521">
    <property type="entry name" value="SERPENTINE RECEPTOR, CLASS E (EPSILON)-RELATED"/>
    <property type="match status" value="1"/>
</dbReference>
<sequence>MLVPLQLHAKHWFWVSLAVVANWPMAVSALSSVYLVSRPPYMLNYQYVVYGLEALLWTLTSIINGVFIVALWQTRTIHRNMRILVITMCACYIVVGCVRYSLLYNHFYNDKAFSTSIASFIRILQNIFISAKTSSEIALLAERVCATKLSNNYETMQSNFIAGVFLISCFIYPAITIPLSTTNIVGPVMFLPLPVIFDILSWIFLIILLKINKRSFVTAIDNAKLSQRYQIVENLRTLRCIRWFLAYSTFSNAVTVGWYAYFVFYINEVVDNDLYVLYDATWWLINAISAMVLSLPFLLPHATLRKRFL</sequence>
<dbReference type="GO" id="GO:0007606">
    <property type="term" value="P:sensory perception of chemical stimulus"/>
    <property type="evidence" value="ECO:0007669"/>
    <property type="project" value="InterPro"/>
</dbReference>
<dbReference type="PANTHER" id="PTHR47521:SF7">
    <property type="entry name" value="SERPENTINE RECEPTOR CLASS EPSILON-6"/>
    <property type="match status" value="1"/>
</dbReference>
<feature type="transmembrane region" description="Helical" evidence="2">
    <location>
        <begin position="281"/>
        <end position="299"/>
    </location>
</feature>
<feature type="transmembrane region" description="Helical" evidence="2">
    <location>
        <begin position="243"/>
        <end position="261"/>
    </location>
</feature>
<reference evidence="4" key="2">
    <citation type="submission" date="2020-10" db="UniProtKB">
        <authorList>
            <consortium name="WormBaseParasite"/>
        </authorList>
    </citation>
    <scope>IDENTIFICATION</scope>
</reference>
<dbReference type="Pfam" id="PF03125">
    <property type="entry name" value="Sre"/>
    <property type="match status" value="1"/>
</dbReference>
<dbReference type="Proteomes" id="UP000492821">
    <property type="component" value="Unassembled WGS sequence"/>
</dbReference>
<dbReference type="AlphaFoldDB" id="A0A7E4V9V9"/>
<feature type="transmembrane region" description="Helical" evidence="2">
    <location>
        <begin position="160"/>
        <end position="177"/>
    </location>
</feature>
<accession>A0A7E4V9V9</accession>